<dbReference type="NCBIfam" id="TIGR00121">
    <property type="entry name" value="birA_ligase"/>
    <property type="match status" value="1"/>
</dbReference>
<dbReference type="SUPFAM" id="SSF55681">
    <property type="entry name" value="Class II aaRS and biotin synthetases"/>
    <property type="match status" value="1"/>
</dbReference>
<dbReference type="CDD" id="cd16442">
    <property type="entry name" value="BPL"/>
    <property type="match status" value="1"/>
</dbReference>
<feature type="domain" description="BPL/LPL catalytic" evidence="2">
    <location>
        <begin position="15"/>
        <end position="204"/>
    </location>
</feature>
<dbReference type="Gene3D" id="3.30.930.10">
    <property type="entry name" value="Bira Bifunctional Protein, Domain 2"/>
    <property type="match status" value="1"/>
</dbReference>
<dbReference type="GO" id="GO:0004077">
    <property type="term" value="F:biotin--[biotin carboxyl-carrier protein] ligase activity"/>
    <property type="evidence" value="ECO:0007669"/>
    <property type="project" value="UniProtKB-EC"/>
</dbReference>
<accession>A0A3B0XQV6</accession>
<evidence type="ECO:0000313" key="3">
    <source>
        <dbReference type="EMBL" id="VAW65617.1"/>
    </source>
</evidence>
<keyword evidence="1 3" id="KW-0436">Ligase</keyword>
<dbReference type="EMBL" id="UOFH01000322">
    <property type="protein sequence ID" value="VAW65617.1"/>
    <property type="molecule type" value="Genomic_DNA"/>
</dbReference>
<evidence type="ECO:0000256" key="1">
    <source>
        <dbReference type="ARBA" id="ARBA00022598"/>
    </source>
</evidence>
<dbReference type="InterPro" id="IPR045864">
    <property type="entry name" value="aa-tRNA-synth_II/BPL/LPL"/>
</dbReference>
<gene>
    <name evidence="3" type="ORF">MNBD_GAMMA08-1784</name>
</gene>
<dbReference type="InterPro" id="IPR004408">
    <property type="entry name" value="Biotin_CoA_COase_ligase"/>
</dbReference>
<dbReference type="Pfam" id="PF03099">
    <property type="entry name" value="BPL_LplA_LipB"/>
    <property type="match status" value="1"/>
</dbReference>
<organism evidence="3">
    <name type="scientific">hydrothermal vent metagenome</name>
    <dbReference type="NCBI Taxonomy" id="652676"/>
    <lineage>
        <taxon>unclassified sequences</taxon>
        <taxon>metagenomes</taxon>
        <taxon>ecological metagenomes</taxon>
    </lineage>
</organism>
<reference evidence="3" key="1">
    <citation type="submission" date="2018-06" db="EMBL/GenBank/DDBJ databases">
        <authorList>
            <person name="Zhirakovskaya E."/>
        </authorList>
    </citation>
    <scope>NUCLEOTIDE SEQUENCE</scope>
</reference>
<dbReference type="PROSITE" id="PS51733">
    <property type="entry name" value="BPL_LPL_CATALYTIC"/>
    <property type="match status" value="1"/>
</dbReference>
<dbReference type="EC" id="6.3.4.9" evidence="3"/>
<protein>
    <submittedName>
        <fullName evidence="3">Biotin operon repressor / Biotin--protein ligase</fullName>
        <ecNumber evidence="3">6.3.4.9</ecNumber>
    </submittedName>
</protein>
<name>A0A3B0XQV6_9ZZZZ</name>
<dbReference type="PANTHER" id="PTHR12835:SF5">
    <property type="entry name" value="BIOTIN--PROTEIN LIGASE"/>
    <property type="match status" value="1"/>
</dbReference>
<dbReference type="InterPro" id="IPR004143">
    <property type="entry name" value="BPL_LPL_catalytic"/>
</dbReference>
<proteinExistence type="predicted"/>
<dbReference type="GO" id="GO:0005737">
    <property type="term" value="C:cytoplasm"/>
    <property type="evidence" value="ECO:0007669"/>
    <property type="project" value="TreeGrafter"/>
</dbReference>
<dbReference type="AlphaFoldDB" id="A0A3B0XQV6"/>
<evidence type="ECO:0000259" key="2">
    <source>
        <dbReference type="PROSITE" id="PS51733"/>
    </source>
</evidence>
<dbReference type="PANTHER" id="PTHR12835">
    <property type="entry name" value="BIOTIN PROTEIN LIGASE"/>
    <property type="match status" value="1"/>
</dbReference>
<sequence length="272" mass="30004">MIENSLLDKLLIEADLSEPAAQLLTELRVLEVTDSTNNWVMNCLRQGGEEFIACIANQQTAGRGRNGKVWQSPSNANIYMSLGTVFDVSRLSQMGGLSLACGVMVARLLHSMGVSAQLKWPNDILVDDKKLAGILVETRIKAKQVLVVVGIGLNVKMPAHKAPKIDQPWIDLQTLLAANEINLNRNIIAAQLLNTLITGLLQYQKNGFDSFADDWKKFDMLRGRSVIIKTHEDEFDAEVLGVNAAFALRVKVNNKETIFHAADIKLKLNPAC</sequence>